<protein>
    <submittedName>
        <fullName evidence="3">Uncharacterized protein</fullName>
    </submittedName>
</protein>
<organism evidence="3 4">
    <name type="scientific">Sphenostylis stenocarpa</name>
    <dbReference type="NCBI Taxonomy" id="92480"/>
    <lineage>
        <taxon>Eukaryota</taxon>
        <taxon>Viridiplantae</taxon>
        <taxon>Streptophyta</taxon>
        <taxon>Embryophyta</taxon>
        <taxon>Tracheophyta</taxon>
        <taxon>Spermatophyta</taxon>
        <taxon>Magnoliopsida</taxon>
        <taxon>eudicotyledons</taxon>
        <taxon>Gunneridae</taxon>
        <taxon>Pentapetalae</taxon>
        <taxon>rosids</taxon>
        <taxon>fabids</taxon>
        <taxon>Fabales</taxon>
        <taxon>Fabaceae</taxon>
        <taxon>Papilionoideae</taxon>
        <taxon>50 kb inversion clade</taxon>
        <taxon>NPAAA clade</taxon>
        <taxon>indigoferoid/millettioid clade</taxon>
        <taxon>Phaseoleae</taxon>
        <taxon>Sphenostylis</taxon>
    </lineage>
</organism>
<dbReference type="Gramene" id="rna-AYBTSS11_LOCUS22530">
    <property type="protein sequence ID" value="CAJ1970546.1"/>
    <property type="gene ID" value="gene-AYBTSS11_LOCUS22530"/>
</dbReference>
<evidence type="ECO:0000259" key="1">
    <source>
        <dbReference type="Pfam" id="PF25334"/>
    </source>
</evidence>
<evidence type="ECO:0000259" key="2">
    <source>
        <dbReference type="Pfam" id="PF25335"/>
    </source>
</evidence>
<dbReference type="AlphaFoldDB" id="A0AA86T6T1"/>
<dbReference type="PANTHER" id="PTHR34365:SF15">
    <property type="entry name" value="GLYCINE-RICH DOMAIN-CONTAINING PROTEIN 1"/>
    <property type="match status" value="1"/>
</dbReference>
<feature type="domain" description="GRPD C-terminal" evidence="2">
    <location>
        <begin position="498"/>
        <end position="631"/>
    </location>
</feature>
<dbReference type="EMBL" id="OY731405">
    <property type="protein sequence ID" value="CAJ1970546.1"/>
    <property type="molecule type" value="Genomic_DNA"/>
</dbReference>
<sequence length="665" mass="75987">METQQELEWAEAQEIVISEDLVATAKQQLLFLAEVDRNRCLYDDGPILHIAIYRYKYCWLPLLAKHAESPVTENPLVVPLDCEWIWHCHRLNPVRYKTDCMELYGRILGDSNVLSSTQGTSNEESEKVWRSMYPSEPYELLGLNNHSLQGFAENFMEAKQSTTNYDLISAVKRQITFFYQVSRPYWNEDTFLEGAVARYKGFLHLIKRNRERHINRFSVPTYDIDLIWHSHQLHPVSYCNDLVAIMGKILEHDDTASDRTKGQKLDIGFSETTTQWEETFGSRYWKAGAMYRGSPPSSLTVDKYKIVGAHYFCSAPSIKTNQNLIQLPHRLLVQVMLEIVDVRNLPSGNKGKLLVSFNKKQEDVLFNTKKQLYISSKSQGKQVAVFQCESNGELVLELISRPRFNFRGLKLAKVLGKTSINLEDLQNVASKLPIEKWLDLTCAVNLSKPISIRIGLSLTPPVSAPYKLHFVSMLPFKVSYFSFLFPRRSQQIKCWTNVVNEVGTDIISIQKRNQSSDKTKSSITKEVIGRTASGETHLLAELKGTAWSMMYSNWVLQIKKSSDEDKLVFELFDLTGTRNVVIFPGTKLEYGTRNYGNGEESCFMTAVKFSQKYPYGKAVALMDLAYGFLEIMEEWLVLPAILSAFILSNFPEFSDESEKANGTNA</sequence>
<proteinExistence type="predicted"/>
<dbReference type="InterPro" id="IPR057458">
    <property type="entry name" value="GRDP_C2"/>
</dbReference>
<accession>A0AA86T6T1</accession>
<evidence type="ECO:0000313" key="3">
    <source>
        <dbReference type="EMBL" id="CAJ1970546.1"/>
    </source>
</evidence>
<reference evidence="3" key="1">
    <citation type="submission" date="2023-10" db="EMBL/GenBank/DDBJ databases">
        <authorList>
            <person name="Domelevo Entfellner J.-B."/>
        </authorList>
    </citation>
    <scope>NUCLEOTIDE SEQUENCE</scope>
</reference>
<dbReference type="InterPro" id="IPR057518">
    <property type="entry name" value="GRDP_C"/>
</dbReference>
<dbReference type="Pfam" id="PF25335">
    <property type="entry name" value="GRDP_C"/>
    <property type="match status" value="1"/>
</dbReference>
<dbReference type="InterPro" id="IPR009836">
    <property type="entry name" value="GRDP-like"/>
</dbReference>
<dbReference type="Pfam" id="PF07173">
    <property type="entry name" value="GRDP-like"/>
    <property type="match status" value="1"/>
</dbReference>
<dbReference type="Proteomes" id="UP001189624">
    <property type="component" value="Chromosome 8"/>
</dbReference>
<dbReference type="PANTHER" id="PTHR34365">
    <property type="entry name" value="ENOLASE (DUF1399)"/>
    <property type="match status" value="1"/>
</dbReference>
<keyword evidence="4" id="KW-1185">Reference proteome</keyword>
<feature type="domain" description="GRDP C2" evidence="1">
    <location>
        <begin position="332"/>
        <end position="460"/>
    </location>
</feature>
<evidence type="ECO:0000313" key="4">
    <source>
        <dbReference type="Proteomes" id="UP001189624"/>
    </source>
</evidence>
<dbReference type="Pfam" id="PF25334">
    <property type="entry name" value="C2_GRDP"/>
    <property type="match status" value="1"/>
</dbReference>
<name>A0AA86T6T1_9FABA</name>
<gene>
    <name evidence="3" type="ORF">AYBTSS11_LOCUS22530</name>
</gene>